<reference evidence="1 2" key="1">
    <citation type="submission" date="2012-01" db="EMBL/GenBank/DDBJ databases">
        <title>Complete sequence of chromosome of Clostridium pasteurianum BC1.</title>
        <authorList>
            <consortium name="US DOE Joint Genome Institute"/>
            <person name="Lucas S."/>
            <person name="Han J."/>
            <person name="Lapidus A."/>
            <person name="Cheng J.-F."/>
            <person name="Goodwin L."/>
            <person name="Pitluck S."/>
            <person name="Peters L."/>
            <person name="Mikhailova N."/>
            <person name="Teshima H."/>
            <person name="Detter J.C."/>
            <person name="Han C."/>
            <person name="Tapia R."/>
            <person name="Land M."/>
            <person name="Hauser L."/>
            <person name="Kyrpides N."/>
            <person name="Ivanova N."/>
            <person name="Pagani I."/>
            <person name="Dunn J."/>
            <person name="Taghavi S."/>
            <person name="Francis A."/>
            <person name="van der Lelie D."/>
            <person name="Woyke T."/>
        </authorList>
    </citation>
    <scope>NUCLEOTIDE SEQUENCE [LARGE SCALE GENOMIC DNA]</scope>
    <source>
        <strain evidence="1 2">BC1</strain>
    </source>
</reference>
<dbReference type="PANTHER" id="PTHR38449:SF1">
    <property type="entry name" value="REGULATORY PROTEIN SSL2874-RELATED"/>
    <property type="match status" value="1"/>
</dbReference>
<dbReference type="InterPro" id="IPR007169">
    <property type="entry name" value="RemA-like"/>
</dbReference>
<accession>R4KCY9</accession>
<dbReference type="RefSeq" id="WP_015615784.1">
    <property type="nucleotide sequence ID" value="NC_021182.1"/>
</dbReference>
<organism evidence="1 2">
    <name type="scientific">Clostridium pasteurianum BC1</name>
    <dbReference type="NCBI Taxonomy" id="86416"/>
    <lineage>
        <taxon>Bacteria</taxon>
        <taxon>Bacillati</taxon>
        <taxon>Bacillota</taxon>
        <taxon>Clostridia</taxon>
        <taxon>Eubacteriales</taxon>
        <taxon>Clostridiaceae</taxon>
        <taxon>Clostridium</taxon>
    </lineage>
</organism>
<dbReference type="OrthoDB" id="5432174at2"/>
<dbReference type="eggNOG" id="COG2052">
    <property type="taxonomic scope" value="Bacteria"/>
</dbReference>
<dbReference type="Proteomes" id="UP000013523">
    <property type="component" value="Chromosome"/>
</dbReference>
<protein>
    <recommendedName>
        <fullName evidence="3">DUF370 domain-containing protein</fullName>
    </recommendedName>
</protein>
<dbReference type="EMBL" id="CP003261">
    <property type="protein sequence ID" value="AGK97485.1"/>
    <property type="molecule type" value="Genomic_DNA"/>
</dbReference>
<gene>
    <name evidence="1" type="ORF">Clopa_2628</name>
</gene>
<evidence type="ECO:0000313" key="2">
    <source>
        <dbReference type="Proteomes" id="UP000013523"/>
    </source>
</evidence>
<dbReference type="PANTHER" id="PTHR38449">
    <property type="entry name" value="REGULATORY PROTEIN TM_1690-RELATED"/>
    <property type="match status" value="1"/>
</dbReference>
<evidence type="ECO:0008006" key="3">
    <source>
        <dbReference type="Google" id="ProtNLM"/>
    </source>
</evidence>
<dbReference type="Pfam" id="PF04025">
    <property type="entry name" value="RemA-like"/>
    <property type="match status" value="1"/>
</dbReference>
<sequence>MSKFLNIGSDNYISVNKVVVITQPSSAPIKRIIQKTKGNELIDCTKGRKMLSVIFTKDNKVILSPVNKQTLNKRLECLKNKL</sequence>
<proteinExistence type="predicted"/>
<dbReference type="AlphaFoldDB" id="R4KCY9"/>
<keyword evidence="2" id="KW-1185">Reference proteome</keyword>
<name>R4KCY9_CLOPA</name>
<dbReference type="PATRIC" id="fig|86416.3.peg.2615"/>
<dbReference type="STRING" id="86416.Clopa_2628"/>
<evidence type="ECO:0000313" key="1">
    <source>
        <dbReference type="EMBL" id="AGK97485.1"/>
    </source>
</evidence>
<dbReference type="HOGENOM" id="CLU_165326_0_0_9"/>
<dbReference type="KEGG" id="cpas:Clopa_2628"/>